<evidence type="ECO:0000256" key="11">
    <source>
        <dbReference type="RuleBase" id="RU004504"/>
    </source>
</evidence>
<dbReference type="Pfam" id="PF00266">
    <property type="entry name" value="Aminotran_5"/>
    <property type="match status" value="1"/>
</dbReference>
<dbReference type="InterPro" id="IPR015422">
    <property type="entry name" value="PyrdxlP-dep_Trfase_small"/>
</dbReference>
<dbReference type="FunFam" id="3.40.640.10:FF:000003">
    <property type="entry name" value="Cysteine desulfurase IscS"/>
    <property type="match status" value="1"/>
</dbReference>
<keyword evidence="8" id="KW-0408">Iron</keyword>
<name>A0A1B2LVT8_9GAMM</name>
<dbReference type="KEGG" id="ala:BFG52_00875"/>
<dbReference type="Gene3D" id="3.90.1150.10">
    <property type="entry name" value="Aspartate Aminotransferase, domain 1"/>
    <property type="match status" value="1"/>
</dbReference>
<evidence type="ECO:0000313" key="13">
    <source>
        <dbReference type="EMBL" id="AOA57047.1"/>
    </source>
</evidence>
<proteinExistence type="inferred from homology"/>
<evidence type="ECO:0000256" key="8">
    <source>
        <dbReference type="ARBA" id="ARBA00023004"/>
    </source>
</evidence>
<keyword evidence="9" id="KW-0411">Iron-sulfur</keyword>
<dbReference type="Proteomes" id="UP000093391">
    <property type="component" value="Chromosome"/>
</dbReference>
<dbReference type="PIRSF" id="PIRSF005572">
    <property type="entry name" value="NifS"/>
    <property type="match status" value="1"/>
</dbReference>
<dbReference type="InterPro" id="IPR020578">
    <property type="entry name" value="Aminotrans_V_PyrdxlP_BS"/>
</dbReference>
<dbReference type="PANTHER" id="PTHR11601:SF34">
    <property type="entry name" value="CYSTEINE DESULFURASE"/>
    <property type="match status" value="1"/>
</dbReference>
<dbReference type="InterPro" id="IPR000192">
    <property type="entry name" value="Aminotrans_V_dom"/>
</dbReference>
<keyword evidence="5" id="KW-0001">2Fe-2S</keyword>
<dbReference type="AlphaFoldDB" id="A0A1B2LVT8"/>
<dbReference type="Gene3D" id="3.40.640.10">
    <property type="entry name" value="Type I PLP-dependent aspartate aminotransferase-like (Major domain)"/>
    <property type="match status" value="1"/>
</dbReference>
<reference evidence="13 14" key="1">
    <citation type="submission" date="2016-08" db="EMBL/GenBank/DDBJ databases">
        <authorList>
            <person name="Seilhamer J.J."/>
        </authorList>
    </citation>
    <scope>NUCLEOTIDE SEQUENCE [LARGE SCALE GENOMIC DNA]</scope>
    <source>
        <strain evidence="13 14">BRTC-1</strain>
    </source>
</reference>
<evidence type="ECO:0000256" key="7">
    <source>
        <dbReference type="ARBA" id="ARBA00022898"/>
    </source>
</evidence>
<dbReference type="STRING" id="1789224.BFG52_00875"/>
<evidence type="ECO:0000256" key="6">
    <source>
        <dbReference type="ARBA" id="ARBA00022723"/>
    </source>
</evidence>
<dbReference type="InterPro" id="IPR015421">
    <property type="entry name" value="PyrdxlP-dep_Trfase_major"/>
</dbReference>
<evidence type="ECO:0000256" key="2">
    <source>
        <dbReference type="ARBA" id="ARBA00006490"/>
    </source>
</evidence>
<dbReference type="InterPro" id="IPR016454">
    <property type="entry name" value="Cysteine_dSase"/>
</dbReference>
<keyword evidence="7" id="KW-0663">Pyridoxal phosphate</keyword>
<evidence type="ECO:0000259" key="12">
    <source>
        <dbReference type="Pfam" id="PF00266"/>
    </source>
</evidence>
<dbReference type="RefSeq" id="WP_067551330.1">
    <property type="nucleotide sequence ID" value="NZ_CP016895.1"/>
</dbReference>
<comment type="cofactor">
    <cofactor evidence="1 11">
        <name>pyridoxal 5'-phosphate</name>
        <dbReference type="ChEBI" id="CHEBI:597326"/>
    </cofactor>
</comment>
<feature type="domain" description="Aminotransferase class V" evidence="12">
    <location>
        <begin position="5"/>
        <end position="372"/>
    </location>
</feature>
<dbReference type="PANTHER" id="PTHR11601">
    <property type="entry name" value="CYSTEINE DESULFURYLASE FAMILY MEMBER"/>
    <property type="match status" value="1"/>
</dbReference>
<evidence type="ECO:0000256" key="3">
    <source>
        <dbReference type="ARBA" id="ARBA00012239"/>
    </source>
</evidence>
<evidence type="ECO:0000256" key="5">
    <source>
        <dbReference type="ARBA" id="ARBA00022714"/>
    </source>
</evidence>
<organism evidence="13 14">
    <name type="scientific">Acinetobacter larvae</name>
    <dbReference type="NCBI Taxonomy" id="1789224"/>
    <lineage>
        <taxon>Bacteria</taxon>
        <taxon>Pseudomonadati</taxon>
        <taxon>Pseudomonadota</taxon>
        <taxon>Gammaproteobacteria</taxon>
        <taxon>Moraxellales</taxon>
        <taxon>Moraxellaceae</taxon>
        <taxon>Acinetobacter</taxon>
    </lineage>
</organism>
<sequence length="390" mass="42743">MNQPIYLDYAATTPILTEVSTEMIRCLHIDGDFANPASRSHQYGLVAEQRVEQARADVAALVHAQPAEIIWTSGATEATNLALKGILDAYKNQHKHIITSQIEHKSVLDTCALLERQGFAVTYLAPAANTGLIDVQQVAAAIQPNTVLISLMMVNNELGTVTDIQAIGALAKQHDILLHVDAAQAVGKRWVDVEAMQIDLMSLSAHKIYGPKGIGALYVRQAVQARLQAQVHGGGHERGLRSGTLATHQIVGMGSAYRLAAGRIEAEQQRLAQIRRYLIQELQALTPVLLNGAAEPYQVANYLNMSFYGPHAAWWVEQIKNLAAVSSSSACNSKQMTPSYVLLALGRSTELAKQSIRFSFGHYSRLEDIQALLQHLKQQWHAYRPLSFSA</sequence>
<keyword evidence="14" id="KW-1185">Reference proteome</keyword>
<dbReference type="GO" id="GO:0051537">
    <property type="term" value="F:2 iron, 2 sulfur cluster binding"/>
    <property type="evidence" value="ECO:0007669"/>
    <property type="project" value="UniProtKB-KW"/>
</dbReference>
<dbReference type="GO" id="GO:0031071">
    <property type="term" value="F:cysteine desulfurase activity"/>
    <property type="evidence" value="ECO:0007669"/>
    <property type="project" value="UniProtKB-EC"/>
</dbReference>
<protein>
    <recommendedName>
        <fullName evidence="3">cysteine desulfurase</fullName>
        <ecNumber evidence="3">2.8.1.7</ecNumber>
    </recommendedName>
</protein>
<keyword evidence="6" id="KW-0479">Metal-binding</keyword>
<dbReference type="PROSITE" id="PS00595">
    <property type="entry name" value="AA_TRANSFER_CLASS_5"/>
    <property type="match status" value="1"/>
</dbReference>
<dbReference type="OrthoDB" id="9808002at2"/>
<accession>A0A1B2LVT8</accession>
<gene>
    <name evidence="13" type="ORF">BFG52_00875</name>
</gene>
<evidence type="ECO:0000256" key="1">
    <source>
        <dbReference type="ARBA" id="ARBA00001933"/>
    </source>
</evidence>
<evidence type="ECO:0000256" key="4">
    <source>
        <dbReference type="ARBA" id="ARBA00022679"/>
    </source>
</evidence>
<dbReference type="SUPFAM" id="SSF53383">
    <property type="entry name" value="PLP-dependent transferases"/>
    <property type="match status" value="1"/>
</dbReference>
<evidence type="ECO:0000313" key="14">
    <source>
        <dbReference type="Proteomes" id="UP000093391"/>
    </source>
</evidence>
<keyword evidence="4" id="KW-0808">Transferase</keyword>
<dbReference type="InterPro" id="IPR015424">
    <property type="entry name" value="PyrdxlP-dep_Trfase"/>
</dbReference>
<comment type="similarity">
    <text evidence="2">Belongs to the class-V pyridoxal-phosphate-dependent aminotransferase family. NifS/IscS subfamily.</text>
</comment>
<dbReference type="EC" id="2.8.1.7" evidence="3"/>
<dbReference type="GO" id="GO:0046872">
    <property type="term" value="F:metal ion binding"/>
    <property type="evidence" value="ECO:0007669"/>
    <property type="project" value="UniProtKB-KW"/>
</dbReference>
<evidence type="ECO:0000256" key="10">
    <source>
        <dbReference type="ARBA" id="ARBA00050776"/>
    </source>
</evidence>
<evidence type="ECO:0000256" key="9">
    <source>
        <dbReference type="ARBA" id="ARBA00023014"/>
    </source>
</evidence>
<comment type="catalytic activity">
    <reaction evidence="10">
        <text>(sulfur carrier)-H + L-cysteine = (sulfur carrier)-SH + L-alanine</text>
        <dbReference type="Rhea" id="RHEA:43892"/>
        <dbReference type="Rhea" id="RHEA-COMP:14737"/>
        <dbReference type="Rhea" id="RHEA-COMP:14739"/>
        <dbReference type="ChEBI" id="CHEBI:29917"/>
        <dbReference type="ChEBI" id="CHEBI:35235"/>
        <dbReference type="ChEBI" id="CHEBI:57972"/>
        <dbReference type="ChEBI" id="CHEBI:64428"/>
        <dbReference type="EC" id="2.8.1.7"/>
    </reaction>
</comment>
<dbReference type="EMBL" id="CP016895">
    <property type="protein sequence ID" value="AOA57047.1"/>
    <property type="molecule type" value="Genomic_DNA"/>
</dbReference>